<dbReference type="PANTHER" id="PTHR46797:SF20">
    <property type="entry name" value="BLR4304 PROTEIN"/>
    <property type="match status" value="1"/>
</dbReference>
<evidence type="ECO:0000313" key="3">
    <source>
        <dbReference type="EMBL" id="MCI0126706.1"/>
    </source>
</evidence>
<feature type="domain" description="HTH cro/C1-type" evidence="2">
    <location>
        <begin position="20"/>
        <end position="74"/>
    </location>
</feature>
<proteinExistence type="predicted"/>
<dbReference type="InterPro" id="IPR001387">
    <property type="entry name" value="Cro/C1-type_HTH"/>
</dbReference>
<dbReference type="InterPro" id="IPR014710">
    <property type="entry name" value="RmlC-like_jellyroll"/>
</dbReference>
<dbReference type="PANTHER" id="PTHR46797">
    <property type="entry name" value="HTH-TYPE TRANSCRIPTIONAL REGULATOR"/>
    <property type="match status" value="1"/>
</dbReference>
<dbReference type="SMART" id="SM00530">
    <property type="entry name" value="HTH_XRE"/>
    <property type="match status" value="1"/>
</dbReference>
<dbReference type="InterPro" id="IPR050807">
    <property type="entry name" value="TransReg_Diox_bact_type"/>
</dbReference>
<dbReference type="Pfam" id="PF07883">
    <property type="entry name" value="Cupin_2"/>
    <property type="match status" value="1"/>
</dbReference>
<dbReference type="Gene3D" id="1.10.260.40">
    <property type="entry name" value="lambda repressor-like DNA-binding domains"/>
    <property type="match status" value="1"/>
</dbReference>
<sequence>MDETDKRGGRRHGHSLAATLRRLRQEAGLNLNELAQRSDLAPSTLSKIENAQMSPTYETLLSLASGLDVDVTELFAHKPSAPVSGRRTVTRKGEGAVLKAGTYDYELLCADIARKKFVPLLTRINARSTREFNTLVTHPGEEFIYVLEGSIVLHTDLYAPTELKAGDSCYFDSLMGHALISSSDEPATILWVCSNVVEPLIG</sequence>
<organism evidence="3 4">
    <name type="scientific">Paradevosia shaoguanensis</name>
    <dbReference type="NCBI Taxonomy" id="1335043"/>
    <lineage>
        <taxon>Bacteria</taxon>
        <taxon>Pseudomonadati</taxon>
        <taxon>Pseudomonadota</taxon>
        <taxon>Alphaproteobacteria</taxon>
        <taxon>Hyphomicrobiales</taxon>
        <taxon>Devosiaceae</taxon>
        <taxon>Paradevosia</taxon>
    </lineage>
</organism>
<evidence type="ECO:0000313" key="4">
    <source>
        <dbReference type="Proteomes" id="UP001156140"/>
    </source>
</evidence>
<evidence type="ECO:0000259" key="2">
    <source>
        <dbReference type="PROSITE" id="PS50943"/>
    </source>
</evidence>
<dbReference type="AlphaFoldDB" id="A0AA41QKS3"/>
<comment type="caution">
    <text evidence="3">The sequence shown here is derived from an EMBL/GenBank/DDBJ whole genome shotgun (WGS) entry which is preliminary data.</text>
</comment>
<dbReference type="InterPro" id="IPR011051">
    <property type="entry name" value="RmlC_Cupin_sf"/>
</dbReference>
<keyword evidence="4" id="KW-1185">Reference proteome</keyword>
<protein>
    <submittedName>
        <fullName evidence="3">XRE family transcriptional regulator</fullName>
    </submittedName>
</protein>
<evidence type="ECO:0000256" key="1">
    <source>
        <dbReference type="ARBA" id="ARBA00023125"/>
    </source>
</evidence>
<accession>A0AA41QKS3</accession>
<keyword evidence="1" id="KW-0238">DNA-binding</keyword>
<reference evidence="3" key="1">
    <citation type="submission" date="2022-03" db="EMBL/GenBank/DDBJ databases">
        <title>The complete genome sequence of a Methyloterrigena soli.</title>
        <authorList>
            <person name="Zi Z."/>
        </authorList>
    </citation>
    <scope>NUCLEOTIDE SEQUENCE</scope>
    <source>
        <strain evidence="3">M48</strain>
    </source>
</reference>
<dbReference type="SUPFAM" id="SSF51182">
    <property type="entry name" value="RmlC-like cupins"/>
    <property type="match status" value="1"/>
</dbReference>
<dbReference type="PROSITE" id="PS50943">
    <property type="entry name" value="HTH_CROC1"/>
    <property type="match status" value="1"/>
</dbReference>
<dbReference type="SUPFAM" id="SSF47413">
    <property type="entry name" value="lambda repressor-like DNA-binding domains"/>
    <property type="match status" value="1"/>
</dbReference>
<dbReference type="InterPro" id="IPR013096">
    <property type="entry name" value="Cupin_2"/>
</dbReference>
<dbReference type="Proteomes" id="UP001156140">
    <property type="component" value="Unassembled WGS sequence"/>
</dbReference>
<dbReference type="CDD" id="cd02209">
    <property type="entry name" value="cupin_XRE_C"/>
    <property type="match status" value="1"/>
</dbReference>
<dbReference type="GO" id="GO:0003677">
    <property type="term" value="F:DNA binding"/>
    <property type="evidence" value="ECO:0007669"/>
    <property type="project" value="UniProtKB-KW"/>
</dbReference>
<dbReference type="Pfam" id="PF01381">
    <property type="entry name" value="HTH_3"/>
    <property type="match status" value="1"/>
</dbReference>
<dbReference type="GO" id="GO:0005829">
    <property type="term" value="C:cytosol"/>
    <property type="evidence" value="ECO:0007669"/>
    <property type="project" value="TreeGrafter"/>
</dbReference>
<dbReference type="Gene3D" id="2.60.120.10">
    <property type="entry name" value="Jelly Rolls"/>
    <property type="match status" value="1"/>
</dbReference>
<dbReference type="GO" id="GO:0003700">
    <property type="term" value="F:DNA-binding transcription factor activity"/>
    <property type="evidence" value="ECO:0007669"/>
    <property type="project" value="TreeGrafter"/>
</dbReference>
<dbReference type="InterPro" id="IPR010982">
    <property type="entry name" value="Lambda_DNA-bd_dom_sf"/>
</dbReference>
<name>A0AA41QKS3_9HYPH</name>
<dbReference type="EMBL" id="JALAZD010000001">
    <property type="protein sequence ID" value="MCI0126706.1"/>
    <property type="molecule type" value="Genomic_DNA"/>
</dbReference>
<dbReference type="RefSeq" id="WP_035093036.1">
    <property type="nucleotide sequence ID" value="NZ_JAKETQ010000001.1"/>
</dbReference>
<gene>
    <name evidence="3" type="ORF">ML536_07695</name>
</gene>
<dbReference type="CDD" id="cd00093">
    <property type="entry name" value="HTH_XRE"/>
    <property type="match status" value="1"/>
</dbReference>